<dbReference type="EMBL" id="OZ034836">
    <property type="protein sequence ID" value="CAL1677467.1"/>
    <property type="molecule type" value="Genomic_DNA"/>
</dbReference>
<keyword evidence="2" id="KW-1185">Reference proteome</keyword>
<accession>A0AAV2NBF6</accession>
<evidence type="ECO:0000313" key="1">
    <source>
        <dbReference type="EMBL" id="CAL1677467.1"/>
    </source>
</evidence>
<protein>
    <submittedName>
        <fullName evidence="1">Uncharacterized protein</fullName>
    </submittedName>
</protein>
<name>A0AAV2NBF6_9HYME</name>
<reference evidence="1" key="1">
    <citation type="submission" date="2024-04" db="EMBL/GenBank/DDBJ databases">
        <authorList>
            <consortium name="Molecular Ecology Group"/>
        </authorList>
    </citation>
    <scope>NUCLEOTIDE SEQUENCE</scope>
</reference>
<sequence length="92" mass="10655">MVRSRRSGRIRQLRRLLKALHASADFLPPAGYYADLLDDFDKLTGHSSSEIECEVIYENLKVRQKPRIIKIEIVSSTFKITIRKKPEVITID</sequence>
<dbReference type="AlphaFoldDB" id="A0AAV2NBF6"/>
<evidence type="ECO:0000313" key="2">
    <source>
        <dbReference type="Proteomes" id="UP001497644"/>
    </source>
</evidence>
<proteinExistence type="predicted"/>
<gene>
    <name evidence="1" type="ORF">LPLAT_LOCUS3495</name>
</gene>
<organism evidence="1 2">
    <name type="scientific">Lasius platythorax</name>
    <dbReference type="NCBI Taxonomy" id="488582"/>
    <lineage>
        <taxon>Eukaryota</taxon>
        <taxon>Metazoa</taxon>
        <taxon>Ecdysozoa</taxon>
        <taxon>Arthropoda</taxon>
        <taxon>Hexapoda</taxon>
        <taxon>Insecta</taxon>
        <taxon>Pterygota</taxon>
        <taxon>Neoptera</taxon>
        <taxon>Endopterygota</taxon>
        <taxon>Hymenoptera</taxon>
        <taxon>Apocrita</taxon>
        <taxon>Aculeata</taxon>
        <taxon>Formicoidea</taxon>
        <taxon>Formicidae</taxon>
        <taxon>Formicinae</taxon>
        <taxon>Lasius</taxon>
        <taxon>Lasius</taxon>
    </lineage>
</organism>
<dbReference type="Proteomes" id="UP001497644">
    <property type="component" value="Chromosome 13"/>
</dbReference>